<dbReference type="Proteomes" id="UP000005666">
    <property type="component" value="Chromosome 2"/>
</dbReference>
<evidence type="ECO:0000313" key="4">
    <source>
        <dbReference type="Proteomes" id="UP000005666"/>
    </source>
</evidence>
<dbReference type="PANTHER" id="PTHR30546:SF23">
    <property type="entry name" value="FLAVOPROTEIN-LIKE PROTEIN YCP4-RELATED"/>
    <property type="match status" value="1"/>
</dbReference>
<protein>
    <recommendedName>
        <fullName evidence="2">Flavodoxin-like domain-containing protein</fullName>
    </recommendedName>
</protein>
<comment type="similarity">
    <text evidence="1">Belongs to the WrbA family.</text>
</comment>
<keyword evidence="4" id="KW-1185">Reference proteome</keyword>
<dbReference type="FunFam" id="3.40.50.360:FF:000001">
    <property type="entry name" value="NAD(P)H dehydrogenase (Quinone) FQR1-like"/>
    <property type="match status" value="1"/>
</dbReference>
<dbReference type="GO" id="GO:0010181">
    <property type="term" value="F:FMN binding"/>
    <property type="evidence" value="ECO:0007669"/>
    <property type="project" value="InterPro"/>
</dbReference>
<dbReference type="OrthoDB" id="504689at2759"/>
<dbReference type="EMBL" id="HE612857">
    <property type="protein sequence ID" value="CCE62055.1"/>
    <property type="molecule type" value="Genomic_DNA"/>
</dbReference>
<name>G8BPX4_TETPH</name>
<dbReference type="GO" id="GO:0160020">
    <property type="term" value="P:positive regulation of ferroptosis"/>
    <property type="evidence" value="ECO:0007669"/>
    <property type="project" value="UniProtKB-ARBA"/>
</dbReference>
<dbReference type="NCBIfam" id="TIGR01755">
    <property type="entry name" value="flav_wrbA"/>
    <property type="match status" value="1"/>
</dbReference>
<dbReference type="Pfam" id="PF03358">
    <property type="entry name" value="FMN_red"/>
    <property type="match status" value="1"/>
</dbReference>
<reference evidence="3 4" key="1">
    <citation type="journal article" date="2011" name="Proc. Natl. Acad. Sci. U.S.A.">
        <title>Evolutionary erosion of yeast sex chromosomes by mating-type switching accidents.</title>
        <authorList>
            <person name="Gordon J.L."/>
            <person name="Armisen D."/>
            <person name="Proux-Wera E."/>
            <person name="Oheigeartaigh S.S."/>
            <person name="Byrne K.P."/>
            <person name="Wolfe K.H."/>
        </authorList>
    </citation>
    <scope>NUCLEOTIDE SEQUENCE [LARGE SCALE GENOMIC DNA]</scope>
    <source>
        <strain evidence="4">ATCC 24235 / CBS 4417 / NBRC 1672 / NRRL Y-8282 / UCD 70-5</strain>
    </source>
</reference>
<gene>
    <name evidence="3" type="primary">TPHA0B03830</name>
    <name evidence="3" type="ordered locus">TPHA_0B03830</name>
</gene>
<dbReference type="STRING" id="1071381.G8BPX4"/>
<dbReference type="InterPro" id="IPR010089">
    <property type="entry name" value="Flavoprotein_WrbA-like"/>
</dbReference>
<dbReference type="InterPro" id="IPR008254">
    <property type="entry name" value="Flavodoxin/NO_synth"/>
</dbReference>
<dbReference type="PROSITE" id="PS50902">
    <property type="entry name" value="FLAVODOXIN_LIKE"/>
    <property type="match status" value="1"/>
</dbReference>
<organism evidence="3 4">
    <name type="scientific">Tetrapisispora phaffii (strain ATCC 24235 / CBS 4417 / NBRC 1672 / NRRL Y-8282 / UCD 70-5)</name>
    <name type="common">Yeast</name>
    <name type="synonym">Fabospora phaffii</name>
    <dbReference type="NCBI Taxonomy" id="1071381"/>
    <lineage>
        <taxon>Eukaryota</taxon>
        <taxon>Fungi</taxon>
        <taxon>Dikarya</taxon>
        <taxon>Ascomycota</taxon>
        <taxon>Saccharomycotina</taxon>
        <taxon>Saccharomycetes</taxon>
        <taxon>Saccharomycetales</taxon>
        <taxon>Saccharomycetaceae</taxon>
        <taxon>Tetrapisispora</taxon>
    </lineage>
</organism>
<dbReference type="InterPro" id="IPR005025">
    <property type="entry name" value="FMN_Rdtase-like_dom"/>
</dbReference>
<dbReference type="GO" id="GO:0016020">
    <property type="term" value="C:membrane"/>
    <property type="evidence" value="ECO:0007669"/>
    <property type="project" value="TreeGrafter"/>
</dbReference>
<dbReference type="GO" id="GO:0032126">
    <property type="term" value="C:eisosome"/>
    <property type="evidence" value="ECO:0007669"/>
    <property type="project" value="UniProtKB-ARBA"/>
</dbReference>
<dbReference type="HOGENOM" id="CLU_051402_0_0_1"/>
<dbReference type="eggNOG" id="KOG3135">
    <property type="taxonomic scope" value="Eukaryota"/>
</dbReference>
<evidence type="ECO:0000256" key="1">
    <source>
        <dbReference type="ARBA" id="ARBA00006961"/>
    </source>
</evidence>
<dbReference type="RefSeq" id="XP_003684489.1">
    <property type="nucleotide sequence ID" value="XM_003684441.1"/>
</dbReference>
<evidence type="ECO:0000313" key="3">
    <source>
        <dbReference type="EMBL" id="CCE62055.1"/>
    </source>
</evidence>
<dbReference type="GeneID" id="11534957"/>
<dbReference type="GO" id="GO:0003955">
    <property type="term" value="F:NAD(P)H dehydrogenase (quinone) activity"/>
    <property type="evidence" value="ECO:0007669"/>
    <property type="project" value="InterPro"/>
</dbReference>
<dbReference type="AlphaFoldDB" id="G8BPX4"/>
<proteinExistence type="inferred from homology"/>
<dbReference type="InterPro" id="IPR029039">
    <property type="entry name" value="Flavoprotein-like_sf"/>
</dbReference>
<evidence type="ECO:0000259" key="2">
    <source>
        <dbReference type="PROSITE" id="PS50902"/>
    </source>
</evidence>
<accession>G8BPX4</accession>
<dbReference type="Gene3D" id="3.40.50.360">
    <property type="match status" value="1"/>
</dbReference>
<dbReference type="NCBIfam" id="NF002999">
    <property type="entry name" value="PRK03767.1"/>
    <property type="match status" value="1"/>
</dbReference>
<feature type="domain" description="Flavodoxin-like" evidence="2">
    <location>
        <begin position="4"/>
        <end position="193"/>
    </location>
</feature>
<dbReference type="PANTHER" id="PTHR30546">
    <property type="entry name" value="FLAVODOXIN-RELATED PROTEIN WRBA-RELATED"/>
    <property type="match status" value="1"/>
</dbReference>
<dbReference type="SUPFAM" id="SSF52218">
    <property type="entry name" value="Flavoproteins"/>
    <property type="match status" value="1"/>
</dbReference>
<dbReference type="KEGG" id="tpf:TPHA_0B03830"/>
<dbReference type="OMA" id="HHGMLIM"/>
<sequence>MVRIAIISYSLYGHTEKIALAIQRSIINAGGSADLYRVDETLPDEVLQKMKAPPKTTSIPIASTDVLLNYDAFLFGVPTRFGTCSAQWSTFWDRTGGIWAKGSLNGKAAAFFVSSASIGGGQESTVKSCLNYLVHHGMIFIPLGYNQCFSELANITETHGGSPWGAGTLAGADGSRFPSELELRIASIQGKTFYEIVKNIYDDSEVTNKGANIPKTEGNNTQANKKTLKQVNVDKKNKKKSNCTIS</sequence>